<protein>
    <recommendedName>
        <fullName evidence="4">Secreted protein</fullName>
    </recommendedName>
</protein>
<gene>
    <name evidence="2" type="ORF">Cocul_01671</name>
</gene>
<dbReference type="STRING" id="1544416.Cocul_01671"/>
<organism evidence="2 3">
    <name type="scientific">Corynebacterium oculi</name>
    <dbReference type="NCBI Taxonomy" id="1544416"/>
    <lineage>
        <taxon>Bacteria</taxon>
        <taxon>Bacillati</taxon>
        <taxon>Actinomycetota</taxon>
        <taxon>Actinomycetes</taxon>
        <taxon>Mycobacteriales</taxon>
        <taxon>Corynebacteriaceae</taxon>
        <taxon>Corynebacterium</taxon>
    </lineage>
</organism>
<comment type="caution">
    <text evidence="2">The sequence shown here is derived from an EMBL/GenBank/DDBJ whole genome shotgun (WGS) entry which is preliminary data.</text>
</comment>
<feature type="signal peptide" evidence="1">
    <location>
        <begin position="1"/>
        <end position="26"/>
    </location>
</feature>
<dbReference type="AlphaFoldDB" id="A0A0Q0YMB1"/>
<proteinExistence type="predicted"/>
<name>A0A0Q0YMB1_9CORY</name>
<evidence type="ECO:0000313" key="3">
    <source>
        <dbReference type="Proteomes" id="UP000050517"/>
    </source>
</evidence>
<dbReference type="Proteomes" id="UP000050517">
    <property type="component" value="Unassembled WGS sequence"/>
</dbReference>
<evidence type="ECO:0000256" key="1">
    <source>
        <dbReference type="SAM" id="SignalP"/>
    </source>
</evidence>
<evidence type="ECO:0000313" key="2">
    <source>
        <dbReference type="EMBL" id="KQB83601.1"/>
    </source>
</evidence>
<sequence>MKAKKISSALLTVATAAALLAPASYAAQGYRGTKTHGCQAYIDGSKAWTNCQPATKGGQVSTKVWCTAQPTRLSNWSYVGVGSNVTRIATVGCASNVHSGQTLWQ</sequence>
<accession>A0A0Q0YMB1</accession>
<reference evidence="2 3" key="1">
    <citation type="submission" date="2015-10" db="EMBL/GenBank/DDBJ databases">
        <title>Corynebacteirum lowii and Corynebacterium oculi species nova, derived from human clinical disease and and emended description of Corynebacterium mastiditis.</title>
        <authorList>
            <person name="Bernard K."/>
            <person name="Pacheco A.L."/>
            <person name="Mcdougall C."/>
            <person name="Burtx T."/>
            <person name="Weibe D."/>
            <person name="Tyler S."/>
            <person name="Olson A.B."/>
            <person name="Cnockaert M."/>
            <person name="Eguchi H."/>
            <person name="Kuwahara T."/>
            <person name="Nakayama-Imaohji H."/>
            <person name="Boudewijins M."/>
            <person name="Van Hoecke F."/>
            <person name="Bernier A.-M."/>
            <person name="Vandamme P."/>
        </authorList>
    </citation>
    <scope>NUCLEOTIDE SEQUENCE [LARGE SCALE GENOMIC DNA]</scope>
    <source>
        <strain evidence="2 3">NML 130210</strain>
    </source>
</reference>
<dbReference type="PATRIC" id="fig|1544416.3.peg.1675"/>
<dbReference type="EMBL" id="LKST01000003">
    <property type="protein sequence ID" value="KQB83601.1"/>
    <property type="molecule type" value="Genomic_DNA"/>
</dbReference>
<keyword evidence="3" id="KW-1185">Reference proteome</keyword>
<evidence type="ECO:0008006" key="4">
    <source>
        <dbReference type="Google" id="ProtNLM"/>
    </source>
</evidence>
<keyword evidence="1" id="KW-0732">Signal</keyword>
<feature type="chain" id="PRO_5006187147" description="Secreted protein" evidence="1">
    <location>
        <begin position="27"/>
        <end position="105"/>
    </location>
</feature>